<dbReference type="InterPro" id="IPR036864">
    <property type="entry name" value="Zn2-C6_fun-type_DNA-bd_sf"/>
</dbReference>
<keyword evidence="9" id="KW-1185">Reference proteome</keyword>
<dbReference type="PROSITE" id="PS00463">
    <property type="entry name" value="ZN2_CY6_FUNGAL_1"/>
    <property type="match status" value="1"/>
</dbReference>
<dbReference type="EMBL" id="CAKXYY010000005">
    <property type="protein sequence ID" value="CAH2352094.1"/>
    <property type="molecule type" value="Genomic_DNA"/>
</dbReference>
<evidence type="ECO:0000256" key="4">
    <source>
        <dbReference type="ARBA" id="ARBA00023163"/>
    </source>
</evidence>
<organism evidence="8 9">
    <name type="scientific">[Candida] railenensis</name>
    <dbReference type="NCBI Taxonomy" id="45579"/>
    <lineage>
        <taxon>Eukaryota</taxon>
        <taxon>Fungi</taxon>
        <taxon>Dikarya</taxon>
        <taxon>Ascomycota</taxon>
        <taxon>Saccharomycotina</taxon>
        <taxon>Pichiomycetes</taxon>
        <taxon>Debaryomycetaceae</taxon>
        <taxon>Kurtzmaniella</taxon>
    </lineage>
</organism>
<dbReference type="InterPro" id="IPR001138">
    <property type="entry name" value="Zn2Cys6_DnaBD"/>
</dbReference>
<proteinExistence type="predicted"/>
<evidence type="ECO:0000313" key="8">
    <source>
        <dbReference type="EMBL" id="CAH2352094.1"/>
    </source>
</evidence>
<evidence type="ECO:0000259" key="7">
    <source>
        <dbReference type="PROSITE" id="PS50048"/>
    </source>
</evidence>
<dbReference type="PROSITE" id="PS50048">
    <property type="entry name" value="ZN2_CY6_FUNGAL_2"/>
    <property type="match status" value="1"/>
</dbReference>
<dbReference type="PANTHER" id="PTHR31845">
    <property type="entry name" value="FINGER DOMAIN PROTEIN, PUTATIVE-RELATED"/>
    <property type="match status" value="1"/>
</dbReference>
<dbReference type="AlphaFoldDB" id="A0A9P0QNP2"/>
<feature type="region of interest" description="Disordered" evidence="6">
    <location>
        <begin position="683"/>
        <end position="722"/>
    </location>
</feature>
<sequence length="868" mass="97387">MSATMQKEEFESKWRQVRACARCHRLKMRCSYSDPTVKACKRCFSIGVECSPDEDPTAQFARKKRKSRAATTKSTTPVAGVTTSIGSEASGPTSVTADSPPGTLMKHLKTLVDSVHETLALFEGSKRVPDDVPESLQNLQILKQNILSAYSKVSTLVSTTATNSSTTVESGSSIEFLKYPQIPYSHNIAKELIYTHKRVSLDECKKRFEFFMNEMLPYYPVISFTKRSRNFQYLLDKFPLLLLSCISVTTIHHNGFSSTPVDNRNLQVLLNYYLERFLSHRIYIQADGFTIQLIQICIILSVWSPPPNKLGHFKNSVNLLLSLNVSLCIGLGDETAKTYPPGSSVADDNSEERNDLRTFLSVYCNCGSLGLSLYRFKLVNWSHNHDLAINKLEQHPKSLSRGDKYLICYAKAIKLSQEIYQVLSIDSGKQTSQTMSTKNESKASTSQNLTISLIGGDPSILPVDKLTFLAQNYEIQFFNLLKDSGFIESGCREASLFAILYYQVSLAMYDKLLHIHLHEKHLKHPSSLQQPEEYYITYINLISKVVTLCENILNSYIELNEKETVNYPTFVYYRPMHSLVLLIRLKLLSKSQASNIPNQSSIKINVEFYFEKISTIISNNQKMYNSGICQAMNEILTKIQKWIKVSEEYISSPLPAGPEANNLKATRSSLLINLMERSKHQEIESLEIPHEMTNDNNVDSESKTKRRKKSDESKPLTTETIPTRAVLNPNENIPSVPIALTGPDLDLGLGSGTGSSLGTGVGTSSVRTNQAQVSPSAPAHSIQEIFQEIDTDIMNYLNLLESNSNSRTGDIFNSINTPFFENNSTDPLPLNPDSYFANFFSNTDENTNDSANGSLNATNEKSFENFPF</sequence>
<feature type="compositionally biased region" description="Basic and acidic residues" evidence="6">
    <location>
        <begin position="683"/>
        <end position="693"/>
    </location>
</feature>
<dbReference type="OrthoDB" id="8062037at2759"/>
<evidence type="ECO:0000256" key="2">
    <source>
        <dbReference type="ARBA" id="ARBA00023015"/>
    </source>
</evidence>
<dbReference type="SMART" id="SM00066">
    <property type="entry name" value="GAL4"/>
    <property type="match status" value="1"/>
</dbReference>
<dbReference type="PANTHER" id="PTHR31845:SF10">
    <property type="entry name" value="ZN(II)2CYS6 TRANSCRIPTION FACTOR (EUROFUNG)"/>
    <property type="match status" value="1"/>
</dbReference>
<feature type="compositionally biased region" description="Polar residues" evidence="6">
    <location>
        <begin position="81"/>
        <end position="97"/>
    </location>
</feature>
<dbReference type="SUPFAM" id="SSF57701">
    <property type="entry name" value="Zn2/Cys6 DNA-binding domain"/>
    <property type="match status" value="1"/>
</dbReference>
<evidence type="ECO:0000256" key="1">
    <source>
        <dbReference type="ARBA" id="ARBA00004123"/>
    </source>
</evidence>
<feature type="domain" description="Zn(2)-C6 fungal-type" evidence="7">
    <location>
        <begin position="19"/>
        <end position="51"/>
    </location>
</feature>
<evidence type="ECO:0000256" key="3">
    <source>
        <dbReference type="ARBA" id="ARBA00023125"/>
    </source>
</evidence>
<keyword evidence="4" id="KW-0804">Transcription</keyword>
<gene>
    <name evidence="8" type="ORF">CLIB1423_05S05468</name>
</gene>
<keyword evidence="3" id="KW-0238">DNA-binding</keyword>
<evidence type="ECO:0000313" key="9">
    <source>
        <dbReference type="Proteomes" id="UP000837801"/>
    </source>
</evidence>
<dbReference type="Gene3D" id="4.10.240.10">
    <property type="entry name" value="Zn(2)-C6 fungal-type DNA-binding domain"/>
    <property type="match status" value="1"/>
</dbReference>
<dbReference type="InterPro" id="IPR051089">
    <property type="entry name" value="prtT"/>
</dbReference>
<reference evidence="8" key="1">
    <citation type="submission" date="2022-03" db="EMBL/GenBank/DDBJ databases">
        <authorList>
            <person name="Legras J.-L."/>
            <person name="Devillers H."/>
            <person name="Grondin C."/>
        </authorList>
    </citation>
    <scope>NUCLEOTIDE SEQUENCE</scope>
    <source>
        <strain evidence="8">CLIB 1423</strain>
    </source>
</reference>
<keyword evidence="2" id="KW-0805">Transcription regulation</keyword>
<feature type="region of interest" description="Disordered" evidence="6">
    <location>
        <begin position="54"/>
        <end position="100"/>
    </location>
</feature>
<dbReference type="GO" id="GO:0008270">
    <property type="term" value="F:zinc ion binding"/>
    <property type="evidence" value="ECO:0007669"/>
    <property type="project" value="InterPro"/>
</dbReference>
<feature type="region of interest" description="Disordered" evidence="6">
    <location>
        <begin position="847"/>
        <end position="868"/>
    </location>
</feature>
<accession>A0A9P0QNP2</accession>
<name>A0A9P0QNP2_9ASCO</name>
<dbReference type="GO" id="GO:0000981">
    <property type="term" value="F:DNA-binding transcription factor activity, RNA polymerase II-specific"/>
    <property type="evidence" value="ECO:0007669"/>
    <property type="project" value="InterPro"/>
</dbReference>
<dbReference type="Pfam" id="PF00172">
    <property type="entry name" value="Zn_clus"/>
    <property type="match status" value="1"/>
</dbReference>
<feature type="compositionally biased region" description="Polar residues" evidence="6">
    <location>
        <begin position="847"/>
        <end position="860"/>
    </location>
</feature>
<dbReference type="Proteomes" id="UP000837801">
    <property type="component" value="Unassembled WGS sequence"/>
</dbReference>
<protein>
    <recommendedName>
        <fullName evidence="7">Zn(2)-C6 fungal-type domain-containing protein</fullName>
    </recommendedName>
</protein>
<keyword evidence="5" id="KW-0539">Nucleus</keyword>
<evidence type="ECO:0000256" key="5">
    <source>
        <dbReference type="ARBA" id="ARBA00023242"/>
    </source>
</evidence>
<comment type="caution">
    <text evidence="8">The sequence shown here is derived from an EMBL/GenBank/DDBJ whole genome shotgun (WGS) entry which is preliminary data.</text>
</comment>
<dbReference type="GO" id="GO:0005634">
    <property type="term" value="C:nucleus"/>
    <property type="evidence" value="ECO:0007669"/>
    <property type="project" value="UniProtKB-SubCell"/>
</dbReference>
<comment type="subcellular location">
    <subcellularLocation>
        <location evidence="1">Nucleus</location>
    </subcellularLocation>
</comment>
<evidence type="ECO:0000256" key="6">
    <source>
        <dbReference type="SAM" id="MobiDB-lite"/>
    </source>
</evidence>
<dbReference type="GO" id="GO:0000976">
    <property type="term" value="F:transcription cis-regulatory region binding"/>
    <property type="evidence" value="ECO:0007669"/>
    <property type="project" value="TreeGrafter"/>
</dbReference>
<dbReference type="CDD" id="cd00067">
    <property type="entry name" value="GAL4"/>
    <property type="match status" value="1"/>
</dbReference>